<keyword evidence="3" id="KW-1185">Reference proteome</keyword>
<evidence type="ECO:0000256" key="1">
    <source>
        <dbReference type="SAM" id="Phobius"/>
    </source>
</evidence>
<keyword evidence="1" id="KW-0812">Transmembrane</keyword>
<dbReference type="GeneID" id="9628467"/>
<dbReference type="KEGG" id="vcn:VOLCADRAFT_105433"/>
<keyword evidence="1" id="KW-1133">Transmembrane helix</keyword>
<dbReference type="Proteomes" id="UP000001058">
    <property type="component" value="Unassembled WGS sequence"/>
</dbReference>
<keyword evidence="1" id="KW-0472">Membrane</keyword>
<reference evidence="2 3" key="1">
    <citation type="journal article" date="2010" name="Science">
        <title>Genomic analysis of organismal complexity in the multicellular green alga Volvox carteri.</title>
        <authorList>
            <person name="Prochnik S.E."/>
            <person name="Umen J."/>
            <person name="Nedelcu A.M."/>
            <person name="Hallmann A."/>
            <person name="Miller S.M."/>
            <person name="Nishii I."/>
            <person name="Ferris P."/>
            <person name="Kuo A."/>
            <person name="Mitros T."/>
            <person name="Fritz-Laylin L.K."/>
            <person name="Hellsten U."/>
            <person name="Chapman J."/>
            <person name="Simakov O."/>
            <person name="Rensing S.A."/>
            <person name="Terry A."/>
            <person name="Pangilinan J."/>
            <person name="Kapitonov V."/>
            <person name="Jurka J."/>
            <person name="Salamov A."/>
            <person name="Shapiro H."/>
            <person name="Schmutz J."/>
            <person name="Grimwood J."/>
            <person name="Lindquist E."/>
            <person name="Lucas S."/>
            <person name="Grigoriev I.V."/>
            <person name="Schmitt R."/>
            <person name="Kirk D."/>
            <person name="Rokhsar D.S."/>
        </authorList>
    </citation>
    <scope>NUCLEOTIDE SEQUENCE [LARGE SCALE GENOMIC DNA]</scope>
    <source>
        <strain evidence="3">f. Nagariensis / Eve</strain>
    </source>
</reference>
<organism evidence="3">
    <name type="scientific">Volvox carteri f. nagariensis</name>
    <dbReference type="NCBI Taxonomy" id="3068"/>
    <lineage>
        <taxon>Eukaryota</taxon>
        <taxon>Viridiplantae</taxon>
        <taxon>Chlorophyta</taxon>
        <taxon>core chlorophytes</taxon>
        <taxon>Chlorophyceae</taxon>
        <taxon>CS clade</taxon>
        <taxon>Chlamydomonadales</taxon>
        <taxon>Volvocaceae</taxon>
        <taxon>Volvox</taxon>
    </lineage>
</organism>
<dbReference type="EMBL" id="GL378349">
    <property type="protein sequence ID" value="EFJ46687.1"/>
    <property type="molecule type" value="Genomic_DNA"/>
</dbReference>
<dbReference type="InParanoid" id="D8U0S0"/>
<feature type="transmembrane region" description="Helical" evidence="1">
    <location>
        <begin position="50"/>
        <end position="70"/>
    </location>
</feature>
<protein>
    <submittedName>
        <fullName evidence="2">Uncharacterized protein</fullName>
    </submittedName>
</protein>
<accession>D8U0S0</accession>
<evidence type="ECO:0000313" key="3">
    <source>
        <dbReference type="Proteomes" id="UP000001058"/>
    </source>
</evidence>
<evidence type="ECO:0000313" key="2">
    <source>
        <dbReference type="EMBL" id="EFJ46687.1"/>
    </source>
</evidence>
<name>D8U0S0_VOLCA</name>
<dbReference type="AlphaFoldDB" id="D8U0S0"/>
<proteinExistence type="predicted"/>
<gene>
    <name evidence="2" type="ORF">VOLCADRAFT_105433</name>
</gene>
<feature type="transmembrane region" description="Helical" evidence="1">
    <location>
        <begin position="133"/>
        <end position="155"/>
    </location>
</feature>
<sequence length="172" mass="18690">MAAAYVAGCLTAALAVGGSIVALGGIAKYNKSCTDYGSDPKYCSDVLSNYWWGISFCVVLSVVILVLVALRKTVLWTSTLQVEARALCVACASVSMENVARMYNERVLLDSGRYYYSRTRMASFQDRLQSVNVSFAGFLLQSFALLALIIALGVVNSHHARRVINNALPMCQ</sequence>
<dbReference type="RefSeq" id="XP_002952216.1">
    <property type="nucleotide sequence ID" value="XM_002952170.1"/>
</dbReference>